<name>A0A364KQF2_TALAM</name>
<evidence type="ECO:0000256" key="4">
    <source>
        <dbReference type="ARBA" id="ARBA00023242"/>
    </source>
</evidence>
<sequence length="548" mass="60976">MPPTNPEPSHMYPAHPPNTRMPSHSEPFHESRLDLRLNPLLGRPSIQTGLETLTEDAHSRRVHDIPGQVVRGQSFDINAPVSAAHGIGRDTVPLSGHIGTPGEKSARNGFPYIQDNDVDQADRPRKFQWVSENPAETPKGSHKKRDALMQRLTIDAGGSCIFCSKSKKGCDAEMPCNRCKQKNLPCVRGGYSSLCMAFTVKHDDHYELHPAIFAQAQDALQNLKQNLRPLSFPVVVHWVFDNQRYRETLISAADQLDLRQADTTLGKSLMDLLVSPQSDLSDDLSRDAQRASRLLAAIKGLSMSDCLTDPVNIRNARVIVFFLMTIYTIELYEVSLRLAKGLYDSLKTISSTRKSERPVLLYMKVIDDMVNLQWPNSLMSAIFAQAQPRLQGLQDLLRLLFFDENFKPTSHANHTFDFGPPEFEILIGVRSQIQGICGSVDFAQIRYIVSDLLCSEFGENMAQTIDPSLLPLDMTRNDTDADHDDSTTLCSSDDQAIFSNQVGSGITNTTYPPPDVPDLTISRRESTVDLGVEPSAGEDFAFIGDHLN</sequence>
<evidence type="ECO:0000256" key="5">
    <source>
        <dbReference type="SAM" id="MobiDB-lite"/>
    </source>
</evidence>
<dbReference type="Pfam" id="PF00172">
    <property type="entry name" value="Zn_clus"/>
    <property type="match status" value="1"/>
</dbReference>
<dbReference type="PROSITE" id="PS50048">
    <property type="entry name" value="ZN2_CY6_FUNGAL_2"/>
    <property type="match status" value="1"/>
</dbReference>
<dbReference type="EMBL" id="MIKG01000002">
    <property type="protein sequence ID" value="RAO65769.1"/>
    <property type="molecule type" value="Genomic_DNA"/>
</dbReference>
<dbReference type="InterPro" id="IPR001138">
    <property type="entry name" value="Zn2Cys6_DnaBD"/>
</dbReference>
<accession>A0A364KQF2</accession>
<keyword evidence="8" id="KW-1185">Reference proteome</keyword>
<dbReference type="RefSeq" id="XP_040730286.1">
    <property type="nucleotide sequence ID" value="XM_040873855.1"/>
</dbReference>
<dbReference type="AlphaFoldDB" id="A0A364KQF2"/>
<dbReference type="GO" id="GO:0000981">
    <property type="term" value="F:DNA-binding transcription factor activity, RNA polymerase II-specific"/>
    <property type="evidence" value="ECO:0007669"/>
    <property type="project" value="InterPro"/>
</dbReference>
<dbReference type="InterPro" id="IPR036864">
    <property type="entry name" value="Zn2-C6_fun-type_DNA-bd_sf"/>
</dbReference>
<evidence type="ECO:0000256" key="1">
    <source>
        <dbReference type="ARBA" id="ARBA00023015"/>
    </source>
</evidence>
<comment type="caution">
    <text evidence="7">The sequence shown here is derived from an EMBL/GenBank/DDBJ whole genome shotgun (WGS) entry which is preliminary data.</text>
</comment>
<evidence type="ECO:0000313" key="8">
    <source>
        <dbReference type="Proteomes" id="UP000249363"/>
    </source>
</evidence>
<gene>
    <name evidence="7" type="ORF">BHQ10_001781</name>
</gene>
<evidence type="ECO:0000256" key="2">
    <source>
        <dbReference type="ARBA" id="ARBA00023125"/>
    </source>
</evidence>
<feature type="region of interest" description="Disordered" evidence="5">
    <location>
        <begin position="1"/>
        <end position="30"/>
    </location>
</feature>
<dbReference type="GeneID" id="63790998"/>
<dbReference type="Proteomes" id="UP000249363">
    <property type="component" value="Unassembled WGS sequence"/>
</dbReference>
<dbReference type="SUPFAM" id="SSF57701">
    <property type="entry name" value="Zn2/Cys6 DNA-binding domain"/>
    <property type="match status" value="1"/>
</dbReference>
<evidence type="ECO:0000313" key="7">
    <source>
        <dbReference type="EMBL" id="RAO65769.1"/>
    </source>
</evidence>
<dbReference type="OrthoDB" id="4227365at2759"/>
<organism evidence="7 8">
    <name type="scientific">Talaromyces amestolkiae</name>
    <dbReference type="NCBI Taxonomy" id="1196081"/>
    <lineage>
        <taxon>Eukaryota</taxon>
        <taxon>Fungi</taxon>
        <taxon>Dikarya</taxon>
        <taxon>Ascomycota</taxon>
        <taxon>Pezizomycotina</taxon>
        <taxon>Eurotiomycetes</taxon>
        <taxon>Eurotiomycetidae</taxon>
        <taxon>Eurotiales</taxon>
        <taxon>Trichocomaceae</taxon>
        <taxon>Talaromyces</taxon>
        <taxon>Talaromyces sect. Talaromyces</taxon>
    </lineage>
</organism>
<evidence type="ECO:0000256" key="3">
    <source>
        <dbReference type="ARBA" id="ARBA00023163"/>
    </source>
</evidence>
<proteinExistence type="predicted"/>
<reference evidence="7 8" key="1">
    <citation type="journal article" date="2017" name="Biotechnol. Biofuels">
        <title>Differential beta-glucosidase expression as a function of carbon source availability in Talaromyces amestolkiae: a genomic and proteomic approach.</title>
        <authorList>
            <person name="de Eugenio L.I."/>
            <person name="Mendez-Liter J.A."/>
            <person name="Nieto-Dominguez M."/>
            <person name="Alonso L."/>
            <person name="Gil-Munoz J."/>
            <person name="Barriuso J."/>
            <person name="Prieto A."/>
            <person name="Martinez M.J."/>
        </authorList>
    </citation>
    <scope>NUCLEOTIDE SEQUENCE [LARGE SCALE GENOMIC DNA]</scope>
    <source>
        <strain evidence="7 8">CIB</strain>
    </source>
</reference>
<dbReference type="CDD" id="cd00067">
    <property type="entry name" value="GAL4"/>
    <property type="match status" value="1"/>
</dbReference>
<keyword evidence="1" id="KW-0805">Transcription regulation</keyword>
<keyword evidence="4" id="KW-0539">Nucleus</keyword>
<evidence type="ECO:0000259" key="6">
    <source>
        <dbReference type="PROSITE" id="PS50048"/>
    </source>
</evidence>
<dbReference type="GO" id="GO:0003677">
    <property type="term" value="F:DNA binding"/>
    <property type="evidence" value="ECO:0007669"/>
    <property type="project" value="UniProtKB-KW"/>
</dbReference>
<dbReference type="GO" id="GO:0008270">
    <property type="term" value="F:zinc ion binding"/>
    <property type="evidence" value="ECO:0007669"/>
    <property type="project" value="InterPro"/>
</dbReference>
<feature type="domain" description="Zn(2)-C6 fungal-type" evidence="6">
    <location>
        <begin position="159"/>
        <end position="188"/>
    </location>
</feature>
<dbReference type="PROSITE" id="PS00463">
    <property type="entry name" value="ZN2_CY6_FUNGAL_1"/>
    <property type="match status" value="1"/>
</dbReference>
<keyword evidence="3" id="KW-0804">Transcription</keyword>
<protein>
    <recommendedName>
        <fullName evidence="6">Zn(2)-C6 fungal-type domain-containing protein</fullName>
    </recommendedName>
</protein>
<keyword evidence="2" id="KW-0238">DNA-binding</keyword>